<keyword evidence="1" id="KW-0238">DNA-binding</keyword>
<comment type="caution">
    <text evidence="3">The sequence shown here is derived from an EMBL/GenBank/DDBJ whole genome shotgun (WGS) entry which is preliminary data.</text>
</comment>
<evidence type="ECO:0000313" key="3">
    <source>
        <dbReference type="EMBL" id="MCU6766947.1"/>
    </source>
</evidence>
<proteinExistence type="predicted"/>
<dbReference type="Proteomes" id="UP001652409">
    <property type="component" value="Unassembled WGS sequence"/>
</dbReference>
<evidence type="ECO:0000256" key="1">
    <source>
        <dbReference type="ARBA" id="ARBA00023125"/>
    </source>
</evidence>
<name>A0ABT2TY09_9FIRM</name>
<dbReference type="Gene3D" id="1.10.260.40">
    <property type="entry name" value="lambda repressor-like DNA-binding domains"/>
    <property type="match status" value="1"/>
</dbReference>
<dbReference type="CDD" id="cd00093">
    <property type="entry name" value="HTH_XRE"/>
    <property type="match status" value="1"/>
</dbReference>
<dbReference type="EMBL" id="JAOQJL010000045">
    <property type="protein sequence ID" value="MCU6766947.1"/>
    <property type="molecule type" value="Genomic_DNA"/>
</dbReference>
<dbReference type="InterPro" id="IPR010982">
    <property type="entry name" value="Lambda_DNA-bd_dom_sf"/>
</dbReference>
<evidence type="ECO:0000259" key="2">
    <source>
        <dbReference type="PROSITE" id="PS50943"/>
    </source>
</evidence>
<gene>
    <name evidence="3" type="ORF">OCV61_16370</name>
</gene>
<dbReference type="SUPFAM" id="SSF47413">
    <property type="entry name" value="lambda repressor-like DNA-binding domains"/>
    <property type="match status" value="1"/>
</dbReference>
<keyword evidence="4" id="KW-1185">Reference proteome</keyword>
<protein>
    <submittedName>
        <fullName evidence="3">Helix-turn-helix domain-containing protein</fullName>
    </submittedName>
</protein>
<accession>A0ABT2TY09</accession>
<evidence type="ECO:0000313" key="4">
    <source>
        <dbReference type="Proteomes" id="UP001652409"/>
    </source>
</evidence>
<dbReference type="PROSITE" id="PS50943">
    <property type="entry name" value="HTH_CROC1"/>
    <property type="match status" value="1"/>
</dbReference>
<dbReference type="RefSeq" id="WP_262583227.1">
    <property type="nucleotide sequence ID" value="NZ_JAOQJL010000045.1"/>
</dbReference>
<reference evidence="3 4" key="1">
    <citation type="journal article" date="2021" name="ISME Commun">
        <title>Automated analysis of genomic sequences facilitates high-throughput and comprehensive description of bacteria.</title>
        <authorList>
            <person name="Hitch T.C.A."/>
        </authorList>
    </citation>
    <scope>NUCLEOTIDE SEQUENCE [LARGE SCALE GENOMIC DNA]</scope>
    <source>
        <strain evidence="3 4">Sanger_23</strain>
    </source>
</reference>
<dbReference type="PANTHER" id="PTHR46558:SF7">
    <property type="entry name" value="TRANSCRIPTIONAL REGULATOR"/>
    <property type="match status" value="1"/>
</dbReference>
<dbReference type="SMART" id="SM00530">
    <property type="entry name" value="HTH_XRE"/>
    <property type="match status" value="1"/>
</dbReference>
<organism evidence="3 4">
    <name type="scientific">Blautia ammoniilytica</name>
    <dbReference type="NCBI Taxonomy" id="2981782"/>
    <lineage>
        <taxon>Bacteria</taxon>
        <taxon>Bacillati</taxon>
        <taxon>Bacillota</taxon>
        <taxon>Clostridia</taxon>
        <taxon>Lachnospirales</taxon>
        <taxon>Lachnospiraceae</taxon>
        <taxon>Blautia</taxon>
    </lineage>
</organism>
<dbReference type="PANTHER" id="PTHR46558">
    <property type="entry name" value="TRACRIPTIONAL REGULATORY PROTEIN-RELATED-RELATED"/>
    <property type="match status" value="1"/>
</dbReference>
<dbReference type="Pfam" id="PF12844">
    <property type="entry name" value="HTH_19"/>
    <property type="match status" value="1"/>
</dbReference>
<sequence>MRELRTSLKELRMEAGFTQSELTEIVGNCRDNISRLERNKFKNPTYQLLYDIAEYFGKSVEEILWYEEV</sequence>
<feature type="domain" description="HTH cro/C1-type" evidence="2">
    <location>
        <begin position="8"/>
        <end position="63"/>
    </location>
</feature>
<dbReference type="InterPro" id="IPR001387">
    <property type="entry name" value="Cro/C1-type_HTH"/>
</dbReference>